<protein>
    <recommendedName>
        <fullName evidence="1">Aminotransferase</fullName>
        <ecNumber evidence="1">2.6.1.-</ecNumber>
    </recommendedName>
</protein>
<dbReference type="KEGG" id="eaj:Q3M24_00235"/>
<evidence type="ECO:0000313" key="3">
    <source>
        <dbReference type="EMBL" id="XCN73228.1"/>
    </source>
</evidence>
<accession>A0AAU8LWH0</accession>
<dbReference type="Pfam" id="PF00155">
    <property type="entry name" value="Aminotran_1_2"/>
    <property type="match status" value="1"/>
</dbReference>
<dbReference type="InterPro" id="IPR004838">
    <property type="entry name" value="NHTrfase_class1_PyrdxlP-BS"/>
</dbReference>
<evidence type="ECO:0000256" key="1">
    <source>
        <dbReference type="RuleBase" id="RU000481"/>
    </source>
</evidence>
<feature type="domain" description="Aminotransferase class I/classII large" evidence="2">
    <location>
        <begin position="35"/>
        <end position="383"/>
    </location>
</feature>
<dbReference type="PROSITE" id="PS00105">
    <property type="entry name" value="AA_TRANSFER_CLASS_1"/>
    <property type="match status" value="1"/>
</dbReference>
<dbReference type="NCBIfam" id="NF005305">
    <property type="entry name" value="PRK06836.1"/>
    <property type="match status" value="1"/>
</dbReference>
<dbReference type="InterPro" id="IPR015421">
    <property type="entry name" value="PyrdxlP-dep_Trfase_major"/>
</dbReference>
<dbReference type="InterPro" id="IPR015422">
    <property type="entry name" value="PyrdxlP-dep_Trfase_small"/>
</dbReference>
<gene>
    <name evidence="3" type="ORF">Q3M24_00235</name>
</gene>
<dbReference type="EMBL" id="CP159373">
    <property type="protein sequence ID" value="XCN73228.1"/>
    <property type="molecule type" value="Genomic_DNA"/>
</dbReference>
<name>A0AAU8LWH0_9BACT</name>
<proteinExistence type="inferred from homology"/>
<evidence type="ECO:0000259" key="2">
    <source>
        <dbReference type="Pfam" id="PF00155"/>
    </source>
</evidence>
<dbReference type="InterPro" id="IPR015424">
    <property type="entry name" value="PyrdxlP-dep_Trfase"/>
</dbReference>
<reference evidence="3" key="2">
    <citation type="submission" date="2024-06" db="EMBL/GenBank/DDBJ databases">
        <authorList>
            <person name="Plum-Jensen L.E."/>
            <person name="Schramm A."/>
            <person name="Marshall I.P.G."/>
        </authorList>
    </citation>
    <scope>NUCLEOTIDE SEQUENCE</scope>
    <source>
        <strain evidence="3">Rat1</strain>
    </source>
</reference>
<dbReference type="AlphaFoldDB" id="A0AAU8LWH0"/>
<dbReference type="Gene3D" id="3.90.1150.10">
    <property type="entry name" value="Aspartate Aminotransferase, domain 1"/>
    <property type="match status" value="2"/>
</dbReference>
<dbReference type="EC" id="2.6.1.-" evidence="1"/>
<dbReference type="Gene3D" id="3.40.640.10">
    <property type="entry name" value="Type I PLP-dependent aspartate aminotransferase-like (Major domain)"/>
    <property type="match status" value="1"/>
</dbReference>
<sequence length="397" mass="43397">MTVAKKMQKFADSSSWIRKMFEEGARMKAEYGAENVFDFSLGNPDVPPPQKFFEVLADLADGDTPGMHAYMPNGGYPFVREAVAARLSGEQGAEIGMGDVLMTCGAAGALNVVMKSILDPGDEVVVLSPFFVEYHFYVDNHGGVVKIVPTDDEFQPDLVTLEEALTEKTKAVLINSPNNPTGQMYSAEVLAHLGTLLDRAGENFCTTIYLISDEPYREIVYDGAEAPSVMASTTNSIVVSSYSKDLSLPGERIGYIAVHPEMHEKSELLNAMTLANRILGFVNAPALMQRAIADLQEESVDTSIYEQRRKVFCEVLDEAGLEYIMPKGAFYFFPKTPIADDVEFCKLLLEEKILAVPGRGFGTPGHIRLAFCVDEQVISAAAEGFKRAVAKAKKAMA</sequence>
<dbReference type="SUPFAM" id="SSF53383">
    <property type="entry name" value="PLP-dependent transferases"/>
    <property type="match status" value="1"/>
</dbReference>
<comment type="cofactor">
    <cofactor evidence="1">
        <name>pyridoxal 5'-phosphate</name>
        <dbReference type="ChEBI" id="CHEBI:597326"/>
    </cofactor>
</comment>
<dbReference type="CDD" id="cd00609">
    <property type="entry name" value="AAT_like"/>
    <property type="match status" value="1"/>
</dbReference>
<keyword evidence="1 3" id="KW-0032">Aminotransferase</keyword>
<dbReference type="PANTHER" id="PTHR42691:SF1">
    <property type="entry name" value="ASPARTATE AMINOTRANSFERASE YHDR-RELATED"/>
    <property type="match status" value="1"/>
</dbReference>
<keyword evidence="1 3" id="KW-0808">Transferase</keyword>
<dbReference type="PANTHER" id="PTHR42691">
    <property type="entry name" value="ASPARTATE AMINOTRANSFERASE YHDR-RELATED"/>
    <property type="match status" value="1"/>
</dbReference>
<comment type="similarity">
    <text evidence="1">Belongs to the class-I pyridoxal-phosphate-dependent aminotransferase family.</text>
</comment>
<dbReference type="InterPro" id="IPR004839">
    <property type="entry name" value="Aminotransferase_I/II_large"/>
</dbReference>
<dbReference type="GO" id="GO:0008483">
    <property type="term" value="F:transaminase activity"/>
    <property type="evidence" value="ECO:0007669"/>
    <property type="project" value="UniProtKB-KW"/>
</dbReference>
<reference evidence="3" key="1">
    <citation type="journal article" date="2024" name="Syst. Appl. Microbiol.">
        <title>First single-strain enrichments of Electrothrix cable bacteria, description of E. aestuarii sp. nov. and E. rattekaaiensis sp. nov., and proposal of a cable bacteria taxonomy following the rules of the SeqCode.</title>
        <authorList>
            <person name="Plum-Jensen L.E."/>
            <person name="Schramm A."/>
            <person name="Marshall I.P.G."/>
        </authorList>
    </citation>
    <scope>NUCLEOTIDE SEQUENCE</scope>
    <source>
        <strain evidence="3">Rat1</strain>
    </source>
</reference>
<dbReference type="GO" id="GO:0030170">
    <property type="term" value="F:pyridoxal phosphate binding"/>
    <property type="evidence" value="ECO:0007669"/>
    <property type="project" value="InterPro"/>
</dbReference>
<organism evidence="3">
    <name type="scientific">Candidatus Electrothrix aestuarii</name>
    <dbReference type="NCBI Taxonomy" id="3062594"/>
    <lineage>
        <taxon>Bacteria</taxon>
        <taxon>Pseudomonadati</taxon>
        <taxon>Thermodesulfobacteriota</taxon>
        <taxon>Desulfobulbia</taxon>
        <taxon>Desulfobulbales</taxon>
        <taxon>Desulfobulbaceae</taxon>
        <taxon>Candidatus Electrothrix</taxon>
    </lineage>
</organism>